<dbReference type="InterPro" id="IPR010730">
    <property type="entry name" value="HET"/>
</dbReference>
<dbReference type="GeneID" id="28845791"/>
<dbReference type="Pfam" id="PF26639">
    <property type="entry name" value="Het-6_barrel"/>
    <property type="match status" value="1"/>
</dbReference>
<protein>
    <submittedName>
        <fullName evidence="3">HET domain-containing protein</fullName>
    </submittedName>
</protein>
<dbReference type="InterPro" id="IPR052895">
    <property type="entry name" value="HetReg/Transcr_Mod"/>
</dbReference>
<proteinExistence type="predicted"/>
<dbReference type="Proteomes" id="UP000078397">
    <property type="component" value="Unassembled WGS sequence"/>
</dbReference>
<evidence type="ECO:0000259" key="2">
    <source>
        <dbReference type="Pfam" id="PF06985"/>
    </source>
</evidence>
<dbReference type="STRING" id="1380566.A0A179F7C5"/>
<dbReference type="OrthoDB" id="4932447at2759"/>
<dbReference type="Pfam" id="PF06985">
    <property type="entry name" value="HET"/>
    <property type="match status" value="1"/>
</dbReference>
<dbReference type="AlphaFoldDB" id="A0A179F7C5"/>
<accession>A0A179F7C5</accession>
<dbReference type="EMBL" id="LSBJ02000001">
    <property type="protein sequence ID" value="OAQ61063.1"/>
    <property type="molecule type" value="Genomic_DNA"/>
</dbReference>
<dbReference type="PANTHER" id="PTHR24148:SF64">
    <property type="entry name" value="HETEROKARYON INCOMPATIBILITY DOMAIN-CONTAINING PROTEIN"/>
    <property type="match status" value="1"/>
</dbReference>
<comment type="caution">
    <text evidence="3">The sequence shown here is derived from an EMBL/GenBank/DDBJ whole genome shotgun (WGS) entry which is preliminary data.</text>
</comment>
<feature type="region of interest" description="Disordered" evidence="1">
    <location>
        <begin position="1"/>
        <end position="23"/>
    </location>
</feature>
<name>A0A179F7C5_METCM</name>
<keyword evidence="4" id="KW-1185">Reference proteome</keyword>
<dbReference type="RefSeq" id="XP_018138872.1">
    <property type="nucleotide sequence ID" value="XM_018281797.1"/>
</dbReference>
<gene>
    <name evidence="3" type="ORF">VFPPC_02086</name>
</gene>
<dbReference type="PANTHER" id="PTHR24148">
    <property type="entry name" value="ANKYRIN REPEAT DOMAIN-CONTAINING PROTEIN 39 HOMOLOG-RELATED"/>
    <property type="match status" value="1"/>
</dbReference>
<feature type="domain" description="Heterokaryon incompatibility" evidence="2">
    <location>
        <begin position="65"/>
        <end position="213"/>
    </location>
</feature>
<reference evidence="3 4" key="1">
    <citation type="journal article" date="2016" name="PLoS Pathog.">
        <title>Biosynthesis of antibiotic leucinostatins in bio-control fungus Purpureocillium lilacinum and their inhibition on phytophthora revealed by genome mining.</title>
        <authorList>
            <person name="Wang G."/>
            <person name="Liu Z."/>
            <person name="Lin R."/>
            <person name="Li E."/>
            <person name="Mao Z."/>
            <person name="Ling J."/>
            <person name="Yang Y."/>
            <person name="Yin W.B."/>
            <person name="Xie B."/>
        </authorList>
    </citation>
    <scope>NUCLEOTIDE SEQUENCE [LARGE SCALE GENOMIC DNA]</scope>
    <source>
        <strain evidence="3">170</strain>
    </source>
</reference>
<evidence type="ECO:0000313" key="3">
    <source>
        <dbReference type="EMBL" id="OAQ61063.1"/>
    </source>
</evidence>
<dbReference type="KEGG" id="pchm:VFPPC_02086"/>
<evidence type="ECO:0000313" key="4">
    <source>
        <dbReference type="Proteomes" id="UP000078397"/>
    </source>
</evidence>
<organism evidence="3 4">
    <name type="scientific">Pochonia chlamydosporia 170</name>
    <dbReference type="NCBI Taxonomy" id="1380566"/>
    <lineage>
        <taxon>Eukaryota</taxon>
        <taxon>Fungi</taxon>
        <taxon>Dikarya</taxon>
        <taxon>Ascomycota</taxon>
        <taxon>Pezizomycotina</taxon>
        <taxon>Sordariomycetes</taxon>
        <taxon>Hypocreomycetidae</taxon>
        <taxon>Hypocreales</taxon>
        <taxon>Clavicipitaceae</taxon>
        <taxon>Pochonia</taxon>
    </lineage>
</organism>
<sequence>MDTSPHPTPSPPSSQTTYKYPPLPNKRSIRVLTLQPSTQAAAPLTGSLSIEDLDSLLNSESSSSYETISYVWGAGGRTKSILCDAQSLPLTRSIHDALCRMRLPTKPRRLWADQICINQDDIQERSSQVKLMNEVYKGAGRILVWLGPDEKGDAELAKQMVDYLHDVFDDEDKHKEFRVAHSEQLYRQAYEPWVPFSRLTRLPWFGRMWIVQEIGTGAPASLFWGTAELEWEKLSNVCGILNQQYHFLRTRFHISTPSIRYLYNRFVEPEDEYDENHNRGNFVYELHRARHLLARDPRDHIYAFLGHFSVQKGSLELQDLTADYSRPVAQVYCDMAVRVLKDASSLILLSATHNVVSNSRKPLFDNTTITLPSWVPDWRVLPVHMIGSPVTPHAAAGSTAPKLQIDEQNHILHIHGVRVDTVHRRSWIFHGKAFQFRHARWTISPLEALWKDICGHDLFDLDVQYAPHPSATPQEWRPAHESSAFYALVQTLSNGCIGADRSRSYADIPSKNWLSNGASYLVKSGVQRNKISPQLLGAARAGDPFKWSHEATLVTRYRRFAVTDGGYFLMGPDSMEDGDVVVVLEGGKTPFVLRPGGQDVEGEARKWTLVGECYVHGLMSGEVYSLPGIKPEIFSIY</sequence>
<evidence type="ECO:0000256" key="1">
    <source>
        <dbReference type="SAM" id="MobiDB-lite"/>
    </source>
</evidence>
<feature type="compositionally biased region" description="Pro residues" evidence="1">
    <location>
        <begin position="1"/>
        <end position="12"/>
    </location>
</feature>